<dbReference type="PROSITE" id="PS00108">
    <property type="entry name" value="PROTEIN_KINASE_ST"/>
    <property type="match status" value="1"/>
</dbReference>
<keyword evidence="9" id="KW-1185">Reference proteome</keyword>
<dbReference type="GO" id="GO:0007165">
    <property type="term" value="P:signal transduction"/>
    <property type="evidence" value="ECO:0007669"/>
    <property type="project" value="TreeGrafter"/>
</dbReference>
<feature type="binding site" evidence="5">
    <location>
        <position position="163"/>
    </location>
    <ligand>
        <name>ATP</name>
        <dbReference type="ChEBI" id="CHEBI:30616"/>
    </ligand>
</feature>
<dbReference type="PROSITE" id="PS00107">
    <property type="entry name" value="PROTEIN_KINASE_ATP"/>
    <property type="match status" value="1"/>
</dbReference>
<name>A0A8S2AAE5_ARAAE</name>
<dbReference type="CDD" id="cd06606">
    <property type="entry name" value="STKc_MAPKKK"/>
    <property type="match status" value="1"/>
</dbReference>
<evidence type="ECO:0000256" key="1">
    <source>
        <dbReference type="ARBA" id="ARBA00022679"/>
    </source>
</evidence>
<evidence type="ECO:0000256" key="2">
    <source>
        <dbReference type="ARBA" id="ARBA00022741"/>
    </source>
</evidence>
<sequence>MDIDSEISMSSYFKRYGQVKFKDFSNSPLKKPKYSPTTSVIEISDSSSSNNSMIPPRPQNPIFTVKLSPIILRLRRCSRTIKKKKFTQPLKKKKKSSTKSLKEVSRGSFNAAVQKHSTTVTRHGGVKKISSWVKSRLLGEGGYGSVYLATSKDDRYKTERAIKSAELSKASSLMHEARILKRLQSPFVISSYGDEIAREGTGHEYNLVLEYCSGQCLADLIEDNHGGLSEFDVKQFSRDVLSGLSYIHRRNIVHCDIKPDNLLLSPVDHRFRFNGYLIKIADFGLSMEKGSAEYGNGCGHMRGTTRYMAPELIGHGVVDFGVDIWAFGCSVLEMLTGQMVWGEHGDLVLDDWVKLIGHSDLIPRISSRLSEEAQDFLRRCFIREPSSRWRINELMNHPFLYSDKKALKKLFKQQSSYRIKLLSSYKEMVALVVEMVNASRSLRSLVQFDDTCHVDMITEKMAGELVEMFKRQVMIYLITLLAEVNIDTRRVDEILALAGEEIRVTF</sequence>
<dbReference type="PROSITE" id="PS50011">
    <property type="entry name" value="PROTEIN_KINASE_DOM"/>
    <property type="match status" value="1"/>
</dbReference>
<keyword evidence="4 5" id="KW-0067">ATP-binding</keyword>
<evidence type="ECO:0000256" key="5">
    <source>
        <dbReference type="PROSITE-ProRule" id="PRU10141"/>
    </source>
</evidence>
<dbReference type="InterPro" id="IPR052751">
    <property type="entry name" value="Plant_MAPKKK"/>
</dbReference>
<accession>A0A8S2AAE5</accession>
<dbReference type="Pfam" id="PF00069">
    <property type="entry name" value="Pkinase"/>
    <property type="match status" value="1"/>
</dbReference>
<dbReference type="SUPFAM" id="SSF56112">
    <property type="entry name" value="Protein kinase-like (PK-like)"/>
    <property type="match status" value="1"/>
</dbReference>
<keyword evidence="2 5" id="KW-0547">Nucleotide-binding</keyword>
<proteinExistence type="predicted"/>
<dbReference type="PANTHER" id="PTHR48011:SF85">
    <property type="entry name" value="PROTEIN KINASE SUPERFAMILY PROTEIN"/>
    <property type="match status" value="1"/>
</dbReference>
<dbReference type="AlphaFoldDB" id="A0A8S2AAE5"/>
<dbReference type="InterPro" id="IPR011009">
    <property type="entry name" value="Kinase-like_dom_sf"/>
</dbReference>
<dbReference type="InterPro" id="IPR000719">
    <property type="entry name" value="Prot_kinase_dom"/>
</dbReference>
<feature type="domain" description="Protein kinase" evidence="7">
    <location>
        <begin position="132"/>
        <end position="400"/>
    </location>
</feature>
<evidence type="ECO:0000256" key="3">
    <source>
        <dbReference type="ARBA" id="ARBA00022777"/>
    </source>
</evidence>
<keyword evidence="3" id="KW-0418">Kinase</keyword>
<evidence type="ECO:0000313" key="8">
    <source>
        <dbReference type="EMBL" id="CAE6075258.1"/>
    </source>
</evidence>
<dbReference type="Gene3D" id="1.10.510.10">
    <property type="entry name" value="Transferase(Phosphotransferase) domain 1"/>
    <property type="match status" value="1"/>
</dbReference>
<evidence type="ECO:0000256" key="4">
    <source>
        <dbReference type="ARBA" id="ARBA00022840"/>
    </source>
</evidence>
<evidence type="ECO:0000256" key="6">
    <source>
        <dbReference type="SAM" id="MobiDB-lite"/>
    </source>
</evidence>
<feature type="region of interest" description="Disordered" evidence="6">
    <location>
        <begin position="83"/>
        <end position="107"/>
    </location>
</feature>
<dbReference type="GO" id="GO:0004672">
    <property type="term" value="F:protein kinase activity"/>
    <property type="evidence" value="ECO:0007669"/>
    <property type="project" value="InterPro"/>
</dbReference>
<organism evidence="8 9">
    <name type="scientific">Arabidopsis arenosa</name>
    <name type="common">Sand rock-cress</name>
    <name type="synonym">Cardaminopsis arenosa</name>
    <dbReference type="NCBI Taxonomy" id="38785"/>
    <lineage>
        <taxon>Eukaryota</taxon>
        <taxon>Viridiplantae</taxon>
        <taxon>Streptophyta</taxon>
        <taxon>Embryophyta</taxon>
        <taxon>Tracheophyta</taxon>
        <taxon>Spermatophyta</taxon>
        <taxon>Magnoliopsida</taxon>
        <taxon>eudicotyledons</taxon>
        <taxon>Gunneridae</taxon>
        <taxon>Pentapetalae</taxon>
        <taxon>rosids</taxon>
        <taxon>malvids</taxon>
        <taxon>Brassicales</taxon>
        <taxon>Brassicaceae</taxon>
        <taxon>Camelineae</taxon>
        <taxon>Arabidopsis</taxon>
    </lineage>
</organism>
<evidence type="ECO:0000313" key="9">
    <source>
        <dbReference type="Proteomes" id="UP000682877"/>
    </source>
</evidence>
<dbReference type="InterPro" id="IPR008271">
    <property type="entry name" value="Ser/Thr_kinase_AS"/>
</dbReference>
<dbReference type="SMART" id="SM00220">
    <property type="entry name" value="S_TKc"/>
    <property type="match status" value="1"/>
</dbReference>
<dbReference type="GO" id="GO:0005524">
    <property type="term" value="F:ATP binding"/>
    <property type="evidence" value="ECO:0007669"/>
    <property type="project" value="UniProtKB-UniRule"/>
</dbReference>
<feature type="compositionally biased region" description="Basic residues" evidence="6">
    <location>
        <begin position="83"/>
        <end position="97"/>
    </location>
</feature>
<dbReference type="EMBL" id="LR999455">
    <property type="protein sequence ID" value="CAE6075258.1"/>
    <property type="molecule type" value="Genomic_DNA"/>
</dbReference>
<dbReference type="PANTHER" id="PTHR48011">
    <property type="entry name" value="CCR4-NOT TRANSCRIPTIONAL COMPLEX SUBUNIT CAF120-RELATED"/>
    <property type="match status" value="1"/>
</dbReference>
<dbReference type="InterPro" id="IPR017441">
    <property type="entry name" value="Protein_kinase_ATP_BS"/>
</dbReference>
<gene>
    <name evidence="8" type="ORF">AARE701A_LOCUS12658</name>
</gene>
<protein>
    <recommendedName>
        <fullName evidence="7">Protein kinase domain-containing protein</fullName>
    </recommendedName>
</protein>
<dbReference type="Proteomes" id="UP000682877">
    <property type="component" value="Chromosome 5"/>
</dbReference>
<keyword evidence="1" id="KW-0808">Transferase</keyword>
<reference evidence="8" key="1">
    <citation type="submission" date="2021-01" db="EMBL/GenBank/DDBJ databases">
        <authorList>
            <person name="Bezrukov I."/>
        </authorList>
    </citation>
    <scope>NUCLEOTIDE SEQUENCE</scope>
</reference>
<evidence type="ECO:0000259" key="7">
    <source>
        <dbReference type="PROSITE" id="PS50011"/>
    </source>
</evidence>